<reference evidence="1 2" key="1">
    <citation type="journal article" date="2012" name="Science">
        <title>The Paleozoic origin of enzymatic lignin decomposition reconstructed from 31 fungal genomes.</title>
        <authorList>
            <person name="Floudas D."/>
            <person name="Binder M."/>
            <person name="Riley R."/>
            <person name="Barry K."/>
            <person name="Blanchette R.A."/>
            <person name="Henrissat B."/>
            <person name="Martinez A.T."/>
            <person name="Otillar R."/>
            <person name="Spatafora J.W."/>
            <person name="Yadav J.S."/>
            <person name="Aerts A."/>
            <person name="Benoit I."/>
            <person name="Boyd A."/>
            <person name="Carlson A."/>
            <person name="Copeland A."/>
            <person name="Coutinho P.M."/>
            <person name="de Vries R.P."/>
            <person name="Ferreira P."/>
            <person name="Findley K."/>
            <person name="Foster B."/>
            <person name="Gaskell J."/>
            <person name="Glotzer D."/>
            <person name="Gorecki P."/>
            <person name="Heitman J."/>
            <person name="Hesse C."/>
            <person name="Hori C."/>
            <person name="Igarashi K."/>
            <person name="Jurgens J.A."/>
            <person name="Kallen N."/>
            <person name="Kersten P."/>
            <person name="Kohler A."/>
            <person name="Kuees U."/>
            <person name="Kumar T.K.A."/>
            <person name="Kuo A."/>
            <person name="LaButti K."/>
            <person name="Larrondo L.F."/>
            <person name="Lindquist E."/>
            <person name="Ling A."/>
            <person name="Lombard V."/>
            <person name="Lucas S."/>
            <person name="Lundell T."/>
            <person name="Martin R."/>
            <person name="McLaughlin D.J."/>
            <person name="Morgenstern I."/>
            <person name="Morin E."/>
            <person name="Murat C."/>
            <person name="Nagy L.G."/>
            <person name="Nolan M."/>
            <person name="Ohm R.A."/>
            <person name="Patyshakuliyeva A."/>
            <person name="Rokas A."/>
            <person name="Ruiz-Duenas F.J."/>
            <person name="Sabat G."/>
            <person name="Salamov A."/>
            <person name="Samejima M."/>
            <person name="Schmutz J."/>
            <person name="Slot J.C."/>
            <person name="St John F."/>
            <person name="Stenlid J."/>
            <person name="Sun H."/>
            <person name="Sun S."/>
            <person name="Syed K."/>
            <person name="Tsang A."/>
            <person name="Wiebenga A."/>
            <person name="Young D."/>
            <person name="Pisabarro A."/>
            <person name="Eastwood D.C."/>
            <person name="Martin F."/>
            <person name="Cullen D."/>
            <person name="Grigoriev I.V."/>
            <person name="Hibbett D.S."/>
        </authorList>
    </citation>
    <scope>NUCLEOTIDE SEQUENCE [LARGE SCALE GENOMIC DNA]</scope>
    <source>
        <strain evidence="1 2">MD-104</strain>
    </source>
</reference>
<dbReference type="EMBL" id="KB468035">
    <property type="protein sequence ID" value="PCH39675.1"/>
    <property type="molecule type" value="Genomic_DNA"/>
</dbReference>
<protein>
    <submittedName>
        <fullName evidence="1">Uncharacterized protein</fullName>
    </submittedName>
</protein>
<dbReference type="AlphaFoldDB" id="A0A2H3JDN7"/>
<evidence type="ECO:0000313" key="2">
    <source>
        <dbReference type="Proteomes" id="UP000218811"/>
    </source>
</evidence>
<accession>A0A2H3JDN7</accession>
<dbReference type="Proteomes" id="UP000218811">
    <property type="component" value="Unassembled WGS sequence"/>
</dbReference>
<dbReference type="STRING" id="742152.A0A2H3JDN7"/>
<keyword evidence="2" id="KW-1185">Reference proteome</keyword>
<proteinExistence type="predicted"/>
<sequence>MAKLTGFNKFDDNSQADSDLSRARLAILSTRLLLDFNVTKEMACTTTVQMVASNMRIAYSVPEHREYLWSGYPSEPILAEAASRAMLRFGRPAATILASCVENGLIERGNRGELVMRLLLIEAFDAAAKKRKFGKGTTVTKPVSLFSFLKALLGAKKLEEIKKQVPENTTLSGKTFEDAFKDAHVHFTHFVRNEDMSVSNSYGAWAALARGMAMQCAPNQDVIDCIIPVLLNSKDKLCENAVTGLLIQCKNKRSDSAVTIKEEKMNGGRGFFPRDSKDDRPYIGLLMQLGSRSEVKSDSCVEPRINLQRATKKNAQHPRYFINIKGCSPDQYPIITAEASNSYAALLGGRTLYSEHARQTSMKSVQRLKPMWTTRREDTYSWLKDPRFEEVIKQDLQIGPD</sequence>
<dbReference type="OMA" id="YGWATMK"/>
<organism evidence="1 2">
    <name type="scientific">Wolfiporia cocos (strain MD-104)</name>
    <name type="common">Brown rot fungus</name>
    <dbReference type="NCBI Taxonomy" id="742152"/>
    <lineage>
        <taxon>Eukaryota</taxon>
        <taxon>Fungi</taxon>
        <taxon>Dikarya</taxon>
        <taxon>Basidiomycota</taxon>
        <taxon>Agaricomycotina</taxon>
        <taxon>Agaricomycetes</taxon>
        <taxon>Polyporales</taxon>
        <taxon>Phaeolaceae</taxon>
        <taxon>Wolfiporia</taxon>
    </lineage>
</organism>
<dbReference type="PANTHER" id="PTHR33266">
    <property type="entry name" value="CHROMOSOME 15, WHOLE GENOME SHOTGUN SEQUENCE"/>
    <property type="match status" value="1"/>
</dbReference>
<dbReference type="PANTHER" id="PTHR33266:SF1">
    <property type="entry name" value="F-BOX DOMAIN-CONTAINING PROTEIN"/>
    <property type="match status" value="1"/>
</dbReference>
<evidence type="ECO:0000313" key="1">
    <source>
        <dbReference type="EMBL" id="PCH39675.1"/>
    </source>
</evidence>
<gene>
    <name evidence="1" type="ORF">WOLCODRAFT_168150</name>
</gene>
<dbReference type="OrthoDB" id="107110at2759"/>
<name>A0A2H3JDN7_WOLCO</name>